<dbReference type="InterPro" id="IPR027470">
    <property type="entry name" value="Cation_efflux_CTD"/>
</dbReference>
<keyword evidence="8 10" id="KW-0472">Membrane</keyword>
<dbReference type="PANTHER" id="PTHR11562">
    <property type="entry name" value="CATION EFFLUX PROTEIN/ ZINC TRANSPORTER"/>
    <property type="match status" value="1"/>
</dbReference>
<feature type="domain" description="Cation efflux protein cytoplasmic" evidence="12">
    <location>
        <begin position="232"/>
        <end position="303"/>
    </location>
</feature>
<dbReference type="SUPFAM" id="SSF161111">
    <property type="entry name" value="Cation efflux protein transmembrane domain-like"/>
    <property type="match status" value="1"/>
</dbReference>
<dbReference type="RefSeq" id="WP_053234666.1">
    <property type="nucleotide sequence ID" value="NZ_CP011125.1"/>
</dbReference>
<feature type="region of interest" description="Disordered" evidence="9">
    <location>
        <begin position="1"/>
        <end position="26"/>
    </location>
</feature>
<feature type="domain" description="Cation efflux protein transmembrane" evidence="11">
    <location>
        <begin position="36"/>
        <end position="226"/>
    </location>
</feature>
<dbReference type="InterPro" id="IPR002524">
    <property type="entry name" value="Cation_efflux"/>
</dbReference>
<evidence type="ECO:0000256" key="3">
    <source>
        <dbReference type="ARBA" id="ARBA00022448"/>
    </source>
</evidence>
<evidence type="ECO:0000256" key="5">
    <source>
        <dbReference type="ARBA" id="ARBA00022906"/>
    </source>
</evidence>
<accession>A0A0F6YJK0</accession>
<feature type="transmembrane region" description="Helical" evidence="10">
    <location>
        <begin position="168"/>
        <end position="194"/>
    </location>
</feature>
<evidence type="ECO:0000256" key="1">
    <source>
        <dbReference type="ARBA" id="ARBA00004141"/>
    </source>
</evidence>
<dbReference type="GO" id="GO:0005886">
    <property type="term" value="C:plasma membrane"/>
    <property type="evidence" value="ECO:0007669"/>
    <property type="project" value="TreeGrafter"/>
</dbReference>
<dbReference type="AlphaFoldDB" id="A0A0F6YJK0"/>
<sequence length="324" mass="34195">MGAHHDHHHHDHDHAHDHGHDHAAEMRSAPARALGIAFALTATFMIVEAVGGVVSNSLALLSDAGHMLSDAGALALALAAQRMAERPRTRERTFGFRRAETLAALANAAALAASAVLVVVEAMRRFATPQPIEGGWMLVVATVGLAVNLVCAWVLSRGRTTANVNVRAALAHVLADAAGSVAAMAAGAAVIWLGWTWADAASSLLIAILIAIASWRLVRAATRVLMEAAPAGLDVHALERTIRETRGVADMHDLHAWRIEEGFDAVTVHVVLVPGAHGVEVASEVSSRIHEVHGIQHVTVQPEAPSRESELVPVSALTRRASKP</sequence>
<dbReference type="NCBIfam" id="TIGR01297">
    <property type="entry name" value="CDF"/>
    <property type="match status" value="1"/>
</dbReference>
<evidence type="ECO:0000256" key="8">
    <source>
        <dbReference type="ARBA" id="ARBA00023136"/>
    </source>
</evidence>
<keyword evidence="14" id="KW-1185">Reference proteome</keyword>
<dbReference type="Pfam" id="PF01545">
    <property type="entry name" value="Cation_efflux"/>
    <property type="match status" value="1"/>
</dbReference>
<evidence type="ECO:0000256" key="6">
    <source>
        <dbReference type="ARBA" id="ARBA00022989"/>
    </source>
</evidence>
<dbReference type="InterPro" id="IPR027469">
    <property type="entry name" value="Cation_efflux_TMD_sf"/>
</dbReference>
<dbReference type="EMBL" id="CP011125">
    <property type="protein sequence ID" value="AKF07403.1"/>
    <property type="molecule type" value="Genomic_DNA"/>
</dbReference>
<dbReference type="Pfam" id="PF16916">
    <property type="entry name" value="ZT_dimer"/>
    <property type="match status" value="1"/>
</dbReference>
<dbReference type="InterPro" id="IPR058533">
    <property type="entry name" value="Cation_efflux_TM"/>
</dbReference>
<keyword evidence="4 10" id="KW-0812">Transmembrane</keyword>
<keyword evidence="6 10" id="KW-1133">Transmembrane helix</keyword>
<reference evidence="13 14" key="1">
    <citation type="submission" date="2015-03" db="EMBL/GenBank/DDBJ databases">
        <title>Genome assembly of Sandaracinus amylolyticus DSM 53668.</title>
        <authorList>
            <person name="Sharma G."/>
            <person name="Subramanian S."/>
        </authorList>
    </citation>
    <scope>NUCLEOTIDE SEQUENCE [LARGE SCALE GENOMIC DNA]</scope>
    <source>
        <strain evidence="13 14">DSM 53668</strain>
    </source>
</reference>
<evidence type="ECO:0000256" key="9">
    <source>
        <dbReference type="SAM" id="MobiDB-lite"/>
    </source>
</evidence>
<organism evidence="13 14">
    <name type="scientific">Sandaracinus amylolyticus</name>
    <dbReference type="NCBI Taxonomy" id="927083"/>
    <lineage>
        <taxon>Bacteria</taxon>
        <taxon>Pseudomonadati</taxon>
        <taxon>Myxococcota</taxon>
        <taxon>Polyangia</taxon>
        <taxon>Polyangiales</taxon>
        <taxon>Sandaracinaceae</taxon>
        <taxon>Sandaracinus</taxon>
    </lineage>
</organism>
<protein>
    <submittedName>
        <fullName evidence="13">Cobalt-zinc-cadmium resistance protein CzcD</fullName>
    </submittedName>
</protein>
<dbReference type="KEGG" id="samy:DB32_004552"/>
<evidence type="ECO:0000256" key="7">
    <source>
        <dbReference type="ARBA" id="ARBA00023065"/>
    </source>
</evidence>
<evidence type="ECO:0000313" key="13">
    <source>
        <dbReference type="EMBL" id="AKF07403.1"/>
    </source>
</evidence>
<feature type="compositionally biased region" description="Basic residues" evidence="9">
    <location>
        <begin position="1"/>
        <end position="11"/>
    </location>
</feature>
<keyword evidence="5" id="KW-0862">Zinc</keyword>
<evidence type="ECO:0000256" key="2">
    <source>
        <dbReference type="ARBA" id="ARBA00008873"/>
    </source>
</evidence>
<feature type="transmembrane region" description="Helical" evidence="10">
    <location>
        <begin position="135"/>
        <end position="156"/>
    </location>
</feature>
<feature type="transmembrane region" description="Helical" evidence="10">
    <location>
        <begin position="60"/>
        <end position="80"/>
    </location>
</feature>
<name>A0A0F6YJK0_9BACT</name>
<feature type="compositionally biased region" description="Basic and acidic residues" evidence="9">
    <location>
        <begin position="12"/>
        <end position="25"/>
    </location>
</feature>
<feature type="region of interest" description="Disordered" evidence="9">
    <location>
        <begin position="302"/>
        <end position="324"/>
    </location>
</feature>
<evidence type="ECO:0000313" key="14">
    <source>
        <dbReference type="Proteomes" id="UP000034883"/>
    </source>
</evidence>
<comment type="similarity">
    <text evidence="2">Belongs to the cation diffusion facilitator (CDF) transporter (TC 2.A.4) family. SLC30A subfamily.</text>
</comment>
<dbReference type="InterPro" id="IPR050681">
    <property type="entry name" value="CDF/SLC30A"/>
</dbReference>
<dbReference type="Proteomes" id="UP000034883">
    <property type="component" value="Chromosome"/>
</dbReference>
<dbReference type="SUPFAM" id="SSF160240">
    <property type="entry name" value="Cation efflux protein cytoplasmic domain-like"/>
    <property type="match status" value="1"/>
</dbReference>
<feature type="transmembrane region" description="Helical" evidence="10">
    <location>
        <begin position="33"/>
        <end position="54"/>
    </location>
</feature>
<keyword evidence="7" id="KW-0406">Ion transport</keyword>
<comment type="subcellular location">
    <subcellularLocation>
        <location evidence="1">Membrane</location>
        <topology evidence="1">Multi-pass membrane protein</topology>
    </subcellularLocation>
</comment>
<evidence type="ECO:0000256" key="10">
    <source>
        <dbReference type="SAM" id="Phobius"/>
    </source>
</evidence>
<keyword evidence="5" id="KW-0864">Zinc transport</keyword>
<dbReference type="PANTHER" id="PTHR11562:SF17">
    <property type="entry name" value="RE54080P-RELATED"/>
    <property type="match status" value="1"/>
</dbReference>
<dbReference type="InterPro" id="IPR036837">
    <property type="entry name" value="Cation_efflux_CTD_sf"/>
</dbReference>
<dbReference type="GO" id="GO:0005385">
    <property type="term" value="F:zinc ion transmembrane transporter activity"/>
    <property type="evidence" value="ECO:0007669"/>
    <property type="project" value="TreeGrafter"/>
</dbReference>
<evidence type="ECO:0000256" key="4">
    <source>
        <dbReference type="ARBA" id="ARBA00022692"/>
    </source>
</evidence>
<feature type="transmembrane region" description="Helical" evidence="10">
    <location>
        <begin position="200"/>
        <end position="218"/>
    </location>
</feature>
<proteinExistence type="inferred from homology"/>
<dbReference type="STRING" id="927083.DB32_004552"/>
<feature type="transmembrane region" description="Helical" evidence="10">
    <location>
        <begin position="101"/>
        <end position="123"/>
    </location>
</feature>
<evidence type="ECO:0000259" key="12">
    <source>
        <dbReference type="Pfam" id="PF16916"/>
    </source>
</evidence>
<dbReference type="Gene3D" id="1.20.1510.10">
    <property type="entry name" value="Cation efflux protein transmembrane domain"/>
    <property type="match status" value="1"/>
</dbReference>
<gene>
    <name evidence="13" type="ORF">DB32_004552</name>
</gene>
<keyword evidence="3" id="KW-0813">Transport</keyword>
<evidence type="ECO:0000259" key="11">
    <source>
        <dbReference type="Pfam" id="PF01545"/>
    </source>
</evidence>